<keyword evidence="14" id="KW-1185">Reference proteome</keyword>
<evidence type="ECO:0000259" key="11">
    <source>
        <dbReference type="Pfam" id="PF04136"/>
    </source>
</evidence>
<dbReference type="GO" id="GO:0000139">
    <property type="term" value="C:Golgi membrane"/>
    <property type="evidence" value="ECO:0007669"/>
    <property type="project" value="UniProtKB-SubCell"/>
</dbReference>
<dbReference type="GO" id="GO:0007030">
    <property type="term" value="P:Golgi organization"/>
    <property type="evidence" value="ECO:0007669"/>
    <property type="project" value="TreeGrafter"/>
</dbReference>
<evidence type="ECO:0000256" key="3">
    <source>
        <dbReference type="ARBA" id="ARBA00020976"/>
    </source>
</evidence>
<protein>
    <recommendedName>
        <fullName evidence="3">Conserved oligomeric Golgi complex subunit 3</fullName>
    </recommendedName>
    <alternativeName>
        <fullName evidence="8">Component of oligomeric Golgi complex 3</fullName>
    </alternativeName>
</protein>
<evidence type="ECO:0000313" key="13">
    <source>
        <dbReference type="EMBL" id="WFD21936.1"/>
    </source>
</evidence>
<keyword evidence="4" id="KW-0813">Transport</keyword>
<dbReference type="InterPro" id="IPR048320">
    <property type="entry name" value="COG3_N"/>
</dbReference>
<feature type="region of interest" description="Disordered" evidence="10">
    <location>
        <begin position="697"/>
        <end position="717"/>
    </location>
</feature>
<sequence>MATTTPAWSLDDWYSQYAPLSDTQRVSVSRVSAWVSAQADRAEPVQDETDRTPSPPAMCLTHRLASMATQEARHQHTDDTQQLGLLKESAHELNELTEQVAQVQATMAELRAGLAYVQDSSSELMVQASRLLSEQSELEHQHEEITLRLGYFSVLQPATALLSSSHTHVDTPDFRSTVDRLLLALKFMDSHRQYMDARVYHLRLLNALQRAMSIVRHSFSKAGAELVNESLMQIQEMLHVCDYATESTLLDPSSSRVKDLLYDHFEPLHAKFAQYMEDLAMLAAQHDELQRMWQDLRAQWCQWRVSLLHNCLVACTASTGKSTMSLCTRLEQVLSSMAQYSEQEQSLSARLFPGSVSDAAWLDKVYTAMYERIYAWLAPQCTALDLEALADLAAVVQRYRNEPWCSPLYRYMLERLERSAAVVYKNKLVAFVPSHQDVAYPSMLREWQQASSSHASGTSEEAISVWYAPVRTVHTLLEVLRPHLPPADLASWTYKTAHMGQQKVQEASNAMRAEKLGSDEGDVGDALLFQLQHLWILRTHVQQMYEMVGDVDTPAPATKSATSSALWFFGSWGASSSQSPSLSTLKKVLEAAITATINDVGTFLGASLTLPLKIFLQQTGATREKAEAAWTTFQQSVDANVDDMRAKLPLYVDRQQVEAIVEATLRTLRTTYEAFLARWQAFLAEVSSEEAAARCSELPSPEQLGTQLREKLLTGPS</sequence>
<dbReference type="Pfam" id="PF20671">
    <property type="entry name" value="COG3_C"/>
    <property type="match status" value="1"/>
</dbReference>
<dbReference type="GO" id="GO:0006886">
    <property type="term" value="P:intracellular protein transport"/>
    <property type="evidence" value="ECO:0007669"/>
    <property type="project" value="InterPro"/>
</dbReference>
<name>A0AAF0IXM4_9BASI</name>
<comment type="similarity">
    <text evidence="2">Belongs to the COG3 family.</text>
</comment>
<evidence type="ECO:0000259" key="12">
    <source>
        <dbReference type="Pfam" id="PF20671"/>
    </source>
</evidence>
<feature type="coiled-coil region" evidence="9">
    <location>
        <begin position="86"/>
        <end position="113"/>
    </location>
</feature>
<feature type="compositionally biased region" description="Basic and acidic residues" evidence="10">
    <location>
        <begin position="708"/>
        <end position="717"/>
    </location>
</feature>
<evidence type="ECO:0000256" key="8">
    <source>
        <dbReference type="ARBA" id="ARBA00031339"/>
    </source>
</evidence>
<dbReference type="PANTHER" id="PTHR13302">
    <property type="entry name" value="CONSERVED OLIGOMERIC GOLGI COMPLEX COMPONENT 3"/>
    <property type="match status" value="1"/>
</dbReference>
<keyword evidence="6" id="KW-0333">Golgi apparatus</keyword>
<accession>A0AAF0IXM4</accession>
<feature type="domain" description="Conserved oligomeric Golgi complex subunit 3 N-terminal" evidence="11">
    <location>
        <begin position="85"/>
        <end position="221"/>
    </location>
</feature>
<dbReference type="InterPro" id="IPR048685">
    <property type="entry name" value="COG3_C"/>
</dbReference>
<reference evidence="13" key="1">
    <citation type="submission" date="2023-03" db="EMBL/GenBank/DDBJ databases">
        <title>Mating type loci evolution in Malassezia.</title>
        <authorList>
            <person name="Coelho M.A."/>
        </authorList>
    </citation>
    <scope>NUCLEOTIDE SEQUENCE</scope>
    <source>
        <strain evidence="13">CBS 12830</strain>
    </source>
</reference>
<dbReference type="GO" id="GO:0006891">
    <property type="term" value="P:intra-Golgi vesicle-mediated transport"/>
    <property type="evidence" value="ECO:0007669"/>
    <property type="project" value="TreeGrafter"/>
</dbReference>
<evidence type="ECO:0000256" key="10">
    <source>
        <dbReference type="SAM" id="MobiDB-lite"/>
    </source>
</evidence>
<gene>
    <name evidence="13" type="primary">COG3</name>
    <name evidence="13" type="ORF">MEQU1_000596</name>
</gene>
<keyword evidence="5" id="KW-0653">Protein transport</keyword>
<dbReference type="EMBL" id="CP119900">
    <property type="protein sequence ID" value="WFD21936.1"/>
    <property type="molecule type" value="Genomic_DNA"/>
</dbReference>
<evidence type="ECO:0000256" key="5">
    <source>
        <dbReference type="ARBA" id="ARBA00022927"/>
    </source>
</evidence>
<dbReference type="PANTHER" id="PTHR13302:SF8">
    <property type="entry name" value="CONSERVED OLIGOMERIC GOLGI COMPLEX SUBUNIT 3"/>
    <property type="match status" value="1"/>
</dbReference>
<dbReference type="AlphaFoldDB" id="A0AAF0IXM4"/>
<comment type="subcellular location">
    <subcellularLocation>
        <location evidence="1">Golgi apparatus membrane</location>
        <topology evidence="1">Peripheral membrane protein</topology>
    </subcellularLocation>
</comment>
<evidence type="ECO:0000256" key="2">
    <source>
        <dbReference type="ARBA" id="ARBA00009936"/>
    </source>
</evidence>
<evidence type="ECO:0000313" key="14">
    <source>
        <dbReference type="Proteomes" id="UP001214415"/>
    </source>
</evidence>
<organism evidence="13 14">
    <name type="scientific">Malassezia equina</name>
    <dbReference type="NCBI Taxonomy" id="1381935"/>
    <lineage>
        <taxon>Eukaryota</taxon>
        <taxon>Fungi</taxon>
        <taxon>Dikarya</taxon>
        <taxon>Basidiomycota</taxon>
        <taxon>Ustilaginomycotina</taxon>
        <taxon>Malasseziomycetes</taxon>
        <taxon>Malasseziales</taxon>
        <taxon>Malasseziaceae</taxon>
        <taxon>Malassezia</taxon>
    </lineage>
</organism>
<proteinExistence type="inferred from homology"/>
<dbReference type="Pfam" id="PF04136">
    <property type="entry name" value="COG3_N"/>
    <property type="match status" value="1"/>
</dbReference>
<feature type="domain" description="Conserved oligomeric Golgi complex subunit 3 C-terminal" evidence="12">
    <location>
        <begin position="260"/>
        <end position="543"/>
    </location>
</feature>
<dbReference type="GO" id="GO:0005801">
    <property type="term" value="C:cis-Golgi network"/>
    <property type="evidence" value="ECO:0007669"/>
    <property type="project" value="InterPro"/>
</dbReference>
<keyword evidence="9" id="KW-0175">Coiled coil</keyword>
<keyword evidence="7" id="KW-0472">Membrane</keyword>
<dbReference type="Proteomes" id="UP001214415">
    <property type="component" value="Chromosome 1"/>
</dbReference>
<evidence type="ECO:0000256" key="7">
    <source>
        <dbReference type="ARBA" id="ARBA00023136"/>
    </source>
</evidence>
<evidence type="ECO:0000256" key="1">
    <source>
        <dbReference type="ARBA" id="ARBA00004395"/>
    </source>
</evidence>
<dbReference type="InterPro" id="IPR007265">
    <property type="entry name" value="COG_su3"/>
</dbReference>
<dbReference type="GO" id="GO:0017119">
    <property type="term" value="C:Golgi transport complex"/>
    <property type="evidence" value="ECO:0007669"/>
    <property type="project" value="TreeGrafter"/>
</dbReference>
<evidence type="ECO:0000256" key="4">
    <source>
        <dbReference type="ARBA" id="ARBA00022448"/>
    </source>
</evidence>
<evidence type="ECO:0000256" key="9">
    <source>
        <dbReference type="SAM" id="Coils"/>
    </source>
</evidence>
<evidence type="ECO:0000256" key="6">
    <source>
        <dbReference type="ARBA" id="ARBA00023034"/>
    </source>
</evidence>